<name>X1B7E8_9ZZZZ</name>
<dbReference type="Gene3D" id="3.40.50.1820">
    <property type="entry name" value="alpha/beta hydrolase"/>
    <property type="match status" value="1"/>
</dbReference>
<feature type="non-terminal residue" evidence="1">
    <location>
        <position position="1"/>
    </location>
</feature>
<evidence type="ECO:0008006" key="2">
    <source>
        <dbReference type="Google" id="ProtNLM"/>
    </source>
</evidence>
<protein>
    <recommendedName>
        <fullName evidence="2">Peptidase S33 tripeptidyl aminopeptidase-like C-terminal domain-containing protein</fullName>
    </recommendedName>
</protein>
<organism evidence="1">
    <name type="scientific">marine sediment metagenome</name>
    <dbReference type="NCBI Taxonomy" id="412755"/>
    <lineage>
        <taxon>unclassified sequences</taxon>
        <taxon>metagenomes</taxon>
        <taxon>ecological metagenomes</taxon>
    </lineage>
</organism>
<sequence length="68" mass="7802">DKIHAINVPTLIVTGDKDKYILPQGSHILHEKIPNSKLIVFSPNIGHMVNYEAKDEYIKVMEEFLENI</sequence>
<dbReference type="EMBL" id="BART01027308">
    <property type="protein sequence ID" value="GAG91699.1"/>
    <property type="molecule type" value="Genomic_DNA"/>
</dbReference>
<accession>X1B7E8</accession>
<gene>
    <name evidence="1" type="ORF">S01H4_48437</name>
</gene>
<dbReference type="AlphaFoldDB" id="X1B7E8"/>
<proteinExistence type="predicted"/>
<dbReference type="InterPro" id="IPR009199">
    <property type="entry name" value="PhoPQ-act_pathogen-rel_PqaA"/>
</dbReference>
<dbReference type="InterPro" id="IPR029058">
    <property type="entry name" value="AB_hydrolase_fold"/>
</dbReference>
<evidence type="ECO:0000313" key="1">
    <source>
        <dbReference type="EMBL" id="GAG91699.1"/>
    </source>
</evidence>
<comment type="caution">
    <text evidence="1">The sequence shown here is derived from an EMBL/GenBank/DDBJ whole genome shotgun (WGS) entry which is preliminary data.</text>
</comment>
<reference evidence="1" key="1">
    <citation type="journal article" date="2014" name="Front. Microbiol.">
        <title>High frequency of phylogenetically diverse reductive dehalogenase-homologous genes in deep subseafloor sedimentary metagenomes.</title>
        <authorList>
            <person name="Kawai M."/>
            <person name="Futagami T."/>
            <person name="Toyoda A."/>
            <person name="Takaki Y."/>
            <person name="Nishi S."/>
            <person name="Hori S."/>
            <person name="Arai W."/>
            <person name="Tsubouchi T."/>
            <person name="Morono Y."/>
            <person name="Uchiyama I."/>
            <person name="Ito T."/>
            <person name="Fujiyama A."/>
            <person name="Inagaki F."/>
            <person name="Takami H."/>
        </authorList>
    </citation>
    <scope>NUCLEOTIDE SEQUENCE</scope>
    <source>
        <strain evidence="1">Expedition CK06-06</strain>
    </source>
</reference>
<dbReference type="Pfam" id="PF10142">
    <property type="entry name" value="PhoPQ_related"/>
    <property type="match status" value="1"/>
</dbReference>
<dbReference type="SUPFAM" id="SSF53474">
    <property type="entry name" value="alpha/beta-Hydrolases"/>
    <property type="match status" value="1"/>
</dbReference>